<dbReference type="GO" id="GO:0016705">
    <property type="term" value="F:oxidoreductase activity, acting on paired donors, with incorporation or reduction of molecular oxygen"/>
    <property type="evidence" value="ECO:0007669"/>
    <property type="project" value="InterPro"/>
</dbReference>
<dbReference type="GO" id="GO:0046148">
    <property type="term" value="P:pigment biosynthetic process"/>
    <property type="evidence" value="ECO:0007669"/>
    <property type="project" value="InterPro"/>
</dbReference>
<comment type="similarity">
    <text evidence="1 2">Belongs to the cytochrome P450 family.</text>
</comment>
<keyword evidence="2" id="KW-0408">Iron</keyword>
<dbReference type="InterPro" id="IPR001128">
    <property type="entry name" value="Cyt_P450"/>
</dbReference>
<dbReference type="PRINTS" id="PR00359">
    <property type="entry name" value="BP450"/>
</dbReference>
<dbReference type="InterPro" id="IPR002397">
    <property type="entry name" value="Cyt_P450_B"/>
</dbReference>
<dbReference type="STRING" id="1560201.NG42_18835"/>
<name>A0A0L7T4F2_9GAMM</name>
<dbReference type="OrthoDB" id="9801155at2"/>
<organism evidence="4 5">
    <name type="scientific">Winslowiella iniecta</name>
    <dbReference type="NCBI Taxonomy" id="1560201"/>
    <lineage>
        <taxon>Bacteria</taxon>
        <taxon>Pseudomonadati</taxon>
        <taxon>Pseudomonadota</taxon>
        <taxon>Gammaproteobacteria</taxon>
        <taxon>Enterobacterales</taxon>
        <taxon>Erwiniaceae</taxon>
        <taxon>Winslowiella</taxon>
    </lineage>
</organism>
<dbReference type="PANTHER" id="PTHR46696:SF3">
    <property type="entry name" value="PULCHERRIMINIC ACID SYNTHASE"/>
    <property type="match status" value="1"/>
</dbReference>
<dbReference type="EMBL" id="JRXE01000031">
    <property type="protein sequence ID" value="KOC87860.1"/>
    <property type="molecule type" value="Genomic_DNA"/>
</dbReference>
<gene>
    <name evidence="3" type="ORF">NG42_18835</name>
    <name evidence="4" type="ORF">NG43_17635</name>
</gene>
<dbReference type="Proteomes" id="UP000036851">
    <property type="component" value="Unassembled WGS sequence"/>
</dbReference>
<dbReference type="Gene3D" id="1.10.630.10">
    <property type="entry name" value="Cytochrome P450"/>
    <property type="match status" value="1"/>
</dbReference>
<dbReference type="Pfam" id="PF00067">
    <property type="entry name" value="p450"/>
    <property type="match status" value="1"/>
</dbReference>
<accession>A0A0L7T4F2</accession>
<keyword evidence="2" id="KW-0349">Heme</keyword>
<keyword evidence="6" id="KW-1185">Reference proteome</keyword>
<keyword evidence="2" id="KW-0503">Monooxygenase</keyword>
<evidence type="ECO:0000313" key="6">
    <source>
        <dbReference type="Proteomes" id="UP000037088"/>
    </source>
</evidence>
<dbReference type="InterPro" id="IPR030904">
    <property type="entry name" value="CypX"/>
</dbReference>
<reference evidence="5 6" key="1">
    <citation type="journal article" date="2015" name="Int. J. Syst. Evol. Microbiol.">
        <title>Erwinia iniecta sp. nov., isolated from Russian wheat aphids (Diuraphis noxia).</title>
        <authorList>
            <person name="Campillo T."/>
            <person name="Luna E."/>
            <person name="Portier P."/>
            <person name="Fischer-Le Saux M."/>
            <person name="Lapitan N."/>
            <person name="Tisserat N.A."/>
            <person name="Leach J.E."/>
        </authorList>
    </citation>
    <scope>NUCLEOTIDE SEQUENCE [LARGE SCALE GENOMIC DNA]</scope>
    <source>
        <strain evidence="3 6">B120</strain>
        <strain evidence="4 5">B149</strain>
    </source>
</reference>
<evidence type="ECO:0000256" key="1">
    <source>
        <dbReference type="ARBA" id="ARBA00010617"/>
    </source>
</evidence>
<dbReference type="EMBL" id="JRXF01000031">
    <property type="protein sequence ID" value="KOC90228.1"/>
    <property type="molecule type" value="Genomic_DNA"/>
</dbReference>
<dbReference type="PATRIC" id="fig|1560201.3.peg.3993"/>
<dbReference type="SUPFAM" id="SSF48264">
    <property type="entry name" value="Cytochrome P450"/>
    <property type="match status" value="1"/>
</dbReference>
<dbReference type="PROSITE" id="PS00086">
    <property type="entry name" value="CYTOCHROME_P450"/>
    <property type="match status" value="1"/>
</dbReference>
<dbReference type="AlphaFoldDB" id="A0A0L7T4F2"/>
<comment type="caution">
    <text evidence="4">The sequence shown here is derived from an EMBL/GenBank/DDBJ whole genome shotgun (WGS) entry which is preliminary data.</text>
</comment>
<dbReference type="GO" id="GO:0005506">
    <property type="term" value="F:iron ion binding"/>
    <property type="evidence" value="ECO:0007669"/>
    <property type="project" value="InterPro"/>
</dbReference>
<dbReference type="Proteomes" id="UP000037088">
    <property type="component" value="Unassembled WGS sequence"/>
</dbReference>
<evidence type="ECO:0000256" key="2">
    <source>
        <dbReference type="RuleBase" id="RU000461"/>
    </source>
</evidence>
<dbReference type="InterPro" id="IPR036396">
    <property type="entry name" value="Cyt_P450_sf"/>
</dbReference>
<evidence type="ECO:0000313" key="4">
    <source>
        <dbReference type="EMBL" id="KOC90228.1"/>
    </source>
</evidence>
<dbReference type="GO" id="GO:0020037">
    <property type="term" value="F:heme binding"/>
    <property type="evidence" value="ECO:0007669"/>
    <property type="project" value="InterPro"/>
</dbReference>
<sequence length="420" mass="46826">MRNIVEFDVMAQDFHCNPYPAFERLHANNQVFRDSEFNAYFFGHYEDVSHILQSSDFTTEPLAKRAEPVTGGRVLAQMEGKEHHSKRRAVLSGLSGKLFREKYAAIIETITLQLLEAHMACGRIDLIKDFGRSYSVLVSLNMLGLPVDRHQEVAIWHRGITHFITSLKLSEEERKHSLRCSQNLIGYLTPIIEDASFHADGSLISMLCRAENNGEKMTTSEIVALVINVLLAATEPADKALASLFYHLLHNPHCIEKVRSDRTLLNAAIGETLRLTSPVQLIPRQASKDLTLAGIELPKDTLIFCMTGAANRDPSVFKDPSRFILDRRQQAKNLPDSGKIMNHLAFGTGAHACVGTAFSLMQIELTANLLLDRLENLRLAEGYSLQEEGLYVRGPATMCLEFAPQNGLSHSSEATRGESL</sequence>
<keyword evidence="2" id="KW-0479">Metal-binding</keyword>
<keyword evidence="2" id="KW-0560">Oxidoreductase</keyword>
<dbReference type="GO" id="GO:0004497">
    <property type="term" value="F:monooxygenase activity"/>
    <property type="evidence" value="ECO:0007669"/>
    <property type="project" value="UniProtKB-KW"/>
</dbReference>
<dbReference type="RefSeq" id="WP_052902068.1">
    <property type="nucleotide sequence ID" value="NZ_JRXE01000031.1"/>
</dbReference>
<dbReference type="PANTHER" id="PTHR46696">
    <property type="entry name" value="P450, PUTATIVE (EUROFUNG)-RELATED"/>
    <property type="match status" value="1"/>
</dbReference>
<evidence type="ECO:0000313" key="3">
    <source>
        <dbReference type="EMBL" id="KOC87860.1"/>
    </source>
</evidence>
<dbReference type="NCBIfam" id="TIGR04538">
    <property type="entry name" value="P450_cycloAA_1"/>
    <property type="match status" value="1"/>
</dbReference>
<protein>
    <submittedName>
        <fullName evidence="4">Cytochrome P450</fullName>
    </submittedName>
</protein>
<evidence type="ECO:0000313" key="5">
    <source>
        <dbReference type="Proteomes" id="UP000036851"/>
    </source>
</evidence>
<dbReference type="InterPro" id="IPR017972">
    <property type="entry name" value="Cyt_P450_CS"/>
</dbReference>
<proteinExistence type="inferred from homology"/>